<keyword evidence="1" id="KW-0732">Signal</keyword>
<evidence type="ECO:0000313" key="3">
    <source>
        <dbReference type="Proteomes" id="UP000007721"/>
    </source>
</evidence>
<dbReference type="Proteomes" id="UP000007721">
    <property type="component" value="Chromosome"/>
</dbReference>
<dbReference type="EMBL" id="CP001390">
    <property type="protein sequence ID" value="ACM19335.1"/>
    <property type="molecule type" value="Genomic_DNA"/>
</dbReference>
<dbReference type="STRING" id="316067.Geob_0973"/>
<accession>B9M2F6</accession>
<dbReference type="eggNOG" id="COG5485">
    <property type="taxonomic scope" value="Bacteria"/>
</dbReference>
<evidence type="ECO:0000313" key="2">
    <source>
        <dbReference type="EMBL" id="ACM19335.1"/>
    </source>
</evidence>
<dbReference type="InterPro" id="IPR032710">
    <property type="entry name" value="NTF2-like_dom_sf"/>
</dbReference>
<evidence type="ECO:0000256" key="1">
    <source>
        <dbReference type="SAM" id="SignalP"/>
    </source>
</evidence>
<feature type="chain" id="PRO_5002888628" evidence="1">
    <location>
        <begin position="24"/>
        <end position="158"/>
    </location>
</feature>
<dbReference type="Gene3D" id="3.10.450.50">
    <property type="match status" value="1"/>
</dbReference>
<dbReference type="Pfam" id="PF07366">
    <property type="entry name" value="SnoaL"/>
    <property type="match status" value="1"/>
</dbReference>
<organism evidence="2 3">
    <name type="scientific">Geotalea daltonii (strain DSM 22248 / JCM 15807 / FRC-32)</name>
    <name type="common">Geobacter daltonii</name>
    <dbReference type="NCBI Taxonomy" id="316067"/>
    <lineage>
        <taxon>Bacteria</taxon>
        <taxon>Pseudomonadati</taxon>
        <taxon>Thermodesulfobacteriota</taxon>
        <taxon>Desulfuromonadia</taxon>
        <taxon>Geobacterales</taxon>
        <taxon>Geobacteraceae</taxon>
        <taxon>Geotalea</taxon>
    </lineage>
</organism>
<dbReference type="OrthoDB" id="5181013at2"/>
<dbReference type="HOGENOM" id="CLU_100997_5_1_7"/>
<reference evidence="2 3" key="1">
    <citation type="submission" date="2009-01" db="EMBL/GenBank/DDBJ databases">
        <title>Complete sequence of Geobacter sp. FRC-32.</title>
        <authorList>
            <consortium name="US DOE Joint Genome Institute"/>
            <person name="Lucas S."/>
            <person name="Copeland A."/>
            <person name="Lapidus A."/>
            <person name="Glavina del Rio T."/>
            <person name="Dalin E."/>
            <person name="Tice H."/>
            <person name="Bruce D."/>
            <person name="Goodwin L."/>
            <person name="Pitluck S."/>
            <person name="Saunders E."/>
            <person name="Brettin T."/>
            <person name="Detter J.C."/>
            <person name="Han C."/>
            <person name="Larimer F."/>
            <person name="Land M."/>
            <person name="Hauser L."/>
            <person name="Kyrpides N."/>
            <person name="Ovchinnikova G."/>
            <person name="Kostka J."/>
            <person name="Richardson P."/>
        </authorList>
    </citation>
    <scope>NUCLEOTIDE SEQUENCE [LARGE SCALE GENOMIC DNA]</scope>
    <source>
        <strain evidence="3">DSM 22248 / JCM 15807 / FRC-32</strain>
    </source>
</reference>
<gene>
    <name evidence="2" type="ordered locus">Geob_0973</name>
</gene>
<dbReference type="AlphaFoldDB" id="B9M2F6"/>
<sequence>MKAIKATLLVAGLFFIMGGTAIAKEKDVNKALIGRFAEEVFVKKDLSEVERYVRADYIQHNPLVKQGSAGFKEFFAAWFAAVPDWNYSLKKIVAEGDEVWVYGTYSGTLEKEWLGIPGNGQKYSFDAVDIFRVQDGKLAEHWDVMDIYGLFRQLGVIK</sequence>
<dbReference type="SUPFAM" id="SSF54427">
    <property type="entry name" value="NTF2-like"/>
    <property type="match status" value="1"/>
</dbReference>
<dbReference type="PANTHER" id="PTHR38436:SF1">
    <property type="entry name" value="ESTER CYCLASE"/>
    <property type="match status" value="1"/>
</dbReference>
<dbReference type="KEGG" id="geo:Geob_0973"/>
<dbReference type="PANTHER" id="PTHR38436">
    <property type="entry name" value="POLYKETIDE CYCLASE SNOAL-LIKE DOMAIN"/>
    <property type="match status" value="1"/>
</dbReference>
<keyword evidence="3" id="KW-1185">Reference proteome</keyword>
<feature type="signal peptide" evidence="1">
    <location>
        <begin position="1"/>
        <end position="23"/>
    </location>
</feature>
<dbReference type="RefSeq" id="WP_012646064.1">
    <property type="nucleotide sequence ID" value="NC_011979.1"/>
</dbReference>
<dbReference type="GO" id="GO:0030638">
    <property type="term" value="P:polyketide metabolic process"/>
    <property type="evidence" value="ECO:0007669"/>
    <property type="project" value="InterPro"/>
</dbReference>
<dbReference type="InterPro" id="IPR009959">
    <property type="entry name" value="Cyclase_SnoaL-like"/>
</dbReference>
<protein>
    <submittedName>
        <fullName evidence="2">SnoaL-like polyketide cyclase</fullName>
    </submittedName>
</protein>
<name>B9M2F6_GEODF</name>
<proteinExistence type="predicted"/>